<dbReference type="SUPFAM" id="SSF53807">
    <property type="entry name" value="Helical backbone' metal receptor"/>
    <property type="match status" value="1"/>
</dbReference>
<dbReference type="PANTHER" id="PTHR30535">
    <property type="entry name" value="VITAMIN B12-BINDING PROTEIN"/>
    <property type="match status" value="1"/>
</dbReference>
<organism evidence="3 4">
    <name type="scientific">Natrinema salifodinae</name>
    <dbReference type="NCBI Taxonomy" id="1202768"/>
    <lineage>
        <taxon>Archaea</taxon>
        <taxon>Methanobacteriati</taxon>
        <taxon>Methanobacteriota</taxon>
        <taxon>Stenosarchaea group</taxon>
        <taxon>Halobacteria</taxon>
        <taxon>Halobacteriales</taxon>
        <taxon>Natrialbaceae</taxon>
        <taxon>Natrinema</taxon>
    </lineage>
</organism>
<protein>
    <submittedName>
        <fullName evidence="3">Iron complex transport system substrate-binding protein</fullName>
    </submittedName>
</protein>
<feature type="domain" description="Fe/B12 periplasmic-binding" evidence="2">
    <location>
        <begin position="60"/>
        <end position="313"/>
    </location>
</feature>
<name>A0A1I0QX47_9EURY</name>
<keyword evidence="1" id="KW-0732">Signal</keyword>
<keyword evidence="4" id="KW-1185">Reference proteome</keyword>
<evidence type="ECO:0000256" key="1">
    <source>
        <dbReference type="ARBA" id="ARBA00022729"/>
    </source>
</evidence>
<proteinExistence type="predicted"/>
<dbReference type="NCBIfam" id="TIGR04126">
    <property type="entry name" value="PGF_CTERM"/>
    <property type="match status" value="1"/>
</dbReference>
<dbReference type="NCBIfam" id="TIGR04281">
    <property type="entry name" value="peripla_PGF_1"/>
    <property type="match status" value="1"/>
</dbReference>
<dbReference type="GO" id="GO:0030115">
    <property type="term" value="C:S-layer"/>
    <property type="evidence" value="ECO:0007669"/>
    <property type="project" value="UniProtKB-SubCell"/>
</dbReference>
<dbReference type="InterPro" id="IPR050902">
    <property type="entry name" value="ABC_Transporter_SBP"/>
</dbReference>
<dbReference type="InterPro" id="IPR002491">
    <property type="entry name" value="ABC_transptr_periplasmic_BD"/>
</dbReference>
<dbReference type="Pfam" id="PF01497">
    <property type="entry name" value="Peripla_BP_2"/>
    <property type="match status" value="1"/>
</dbReference>
<dbReference type="AlphaFoldDB" id="A0A1I0QX47"/>
<gene>
    <name evidence="3" type="ORF">SAMN05216285_4089</name>
</gene>
<dbReference type="PANTHER" id="PTHR30535:SF34">
    <property type="entry name" value="MOLYBDATE-BINDING PROTEIN MOLA"/>
    <property type="match status" value="1"/>
</dbReference>
<dbReference type="InterPro" id="IPR054828">
    <property type="entry name" value="Vit_B12_bind_prot"/>
</dbReference>
<evidence type="ECO:0000313" key="3">
    <source>
        <dbReference type="EMBL" id="SEW32351.1"/>
    </source>
</evidence>
<dbReference type="GO" id="GO:0005886">
    <property type="term" value="C:plasma membrane"/>
    <property type="evidence" value="ECO:0007669"/>
    <property type="project" value="UniProtKB-SubCell"/>
</dbReference>
<dbReference type="Proteomes" id="UP000183275">
    <property type="component" value="Unassembled WGS sequence"/>
</dbReference>
<dbReference type="RefSeq" id="WP_049990573.1">
    <property type="nucleotide sequence ID" value="NZ_FOIS01000006.1"/>
</dbReference>
<reference evidence="4" key="1">
    <citation type="submission" date="2016-10" db="EMBL/GenBank/DDBJ databases">
        <authorList>
            <person name="Varghese N."/>
        </authorList>
    </citation>
    <scope>NUCLEOTIDE SEQUENCE [LARGE SCALE GENOMIC DNA]</scope>
    <source>
        <strain evidence="4">CGMCC 1.12284</strain>
    </source>
</reference>
<dbReference type="NCBIfam" id="NF038402">
    <property type="entry name" value="TroA_like"/>
    <property type="match status" value="1"/>
</dbReference>
<dbReference type="STRING" id="1202768.SAMN05216285_4089"/>
<dbReference type="EMBL" id="FOIS01000006">
    <property type="protein sequence ID" value="SEW32351.1"/>
    <property type="molecule type" value="Genomic_DNA"/>
</dbReference>
<evidence type="ECO:0000259" key="2">
    <source>
        <dbReference type="PROSITE" id="PS50983"/>
    </source>
</evidence>
<dbReference type="eggNOG" id="arCOG04233">
    <property type="taxonomic scope" value="Archaea"/>
</dbReference>
<evidence type="ECO:0000313" key="4">
    <source>
        <dbReference type="Proteomes" id="UP000183275"/>
    </source>
</evidence>
<accession>A0A1I0QX47</accession>
<dbReference type="InterPro" id="IPR026371">
    <property type="entry name" value="PGF_CTERM"/>
</dbReference>
<dbReference type="CDD" id="cd01143">
    <property type="entry name" value="YvrC"/>
    <property type="match status" value="1"/>
</dbReference>
<dbReference type="Gene3D" id="3.40.50.1980">
    <property type="entry name" value="Nitrogenase molybdenum iron protein domain"/>
    <property type="match status" value="2"/>
</dbReference>
<dbReference type="OrthoDB" id="214567at2157"/>
<dbReference type="InterPro" id="IPR026469">
    <property type="entry name" value="Peripla_PGF_1"/>
</dbReference>
<dbReference type="PROSITE" id="PS50983">
    <property type="entry name" value="FE_B12_PBP"/>
    <property type="match status" value="1"/>
</dbReference>
<sequence length="361" mass="38688">MRTATIVLMTTVLVVAGFAPATVAGGAATDATQQDADCDYPLTLTDTTGEEVTLDEPPERVVALQPSDTQTVFEIGAEDRLVGMPINQYTDSHDPGDRTDIDISGDTHVDVETVIALEPDIVLADNVTEDGDVEQLRDAGLTVYHFDTATSIDDIRENVRLTGQLTGECAGAEERIDWMDDRLEIIESALEDEERPLAYWSLGFGYTAGAETFQNEVLTTAGVQNLAAEAGLEGWPDISDEVIVEQDPEWIIYGVDDEGDDPGLSEGAMATTAYENDQLVAVDANQINQPAPHVVYAIETIVEEVHPEAYAEIEAELEDDADTDGADDDQSDASDEAIPGFGVPVAVAALLATLGALTRRQ</sequence>